<dbReference type="EMBL" id="KN840438">
    <property type="protein sequence ID" value="KIP12783.1"/>
    <property type="molecule type" value="Genomic_DNA"/>
</dbReference>
<protein>
    <submittedName>
        <fullName evidence="2">Uncharacterized protein</fullName>
    </submittedName>
</protein>
<dbReference type="Proteomes" id="UP000053257">
    <property type="component" value="Unassembled WGS sequence"/>
</dbReference>
<feature type="compositionally biased region" description="Basic and acidic residues" evidence="1">
    <location>
        <begin position="48"/>
        <end position="61"/>
    </location>
</feature>
<keyword evidence="3" id="KW-1185">Reference proteome</keyword>
<proteinExistence type="predicted"/>
<sequence length="163" mass="17262">MAATPHQSAAVPTVGGREAVQQVIKDAVKIPDVDQADTTTIDFGLAEPGRDVFQDKKHAQSDARVIPLEPENAEEPSKGEVSTKATQSAETEESAVESVSESSGRSESSESSERPASSVAQESTEETKPSNVVEDEVVEGPPAEDDAEAERARNELFPEADEA</sequence>
<evidence type="ECO:0000313" key="2">
    <source>
        <dbReference type="EMBL" id="KIP12783.1"/>
    </source>
</evidence>
<name>A0A0C3PXF7_PHLG1</name>
<dbReference type="AlphaFoldDB" id="A0A0C3PXF7"/>
<reference evidence="2 3" key="1">
    <citation type="journal article" date="2014" name="PLoS Genet.">
        <title>Analysis of the Phlebiopsis gigantea genome, transcriptome and secretome provides insight into its pioneer colonization strategies of wood.</title>
        <authorList>
            <person name="Hori C."/>
            <person name="Ishida T."/>
            <person name="Igarashi K."/>
            <person name="Samejima M."/>
            <person name="Suzuki H."/>
            <person name="Master E."/>
            <person name="Ferreira P."/>
            <person name="Ruiz-Duenas F.J."/>
            <person name="Held B."/>
            <person name="Canessa P."/>
            <person name="Larrondo L.F."/>
            <person name="Schmoll M."/>
            <person name="Druzhinina I.S."/>
            <person name="Kubicek C.P."/>
            <person name="Gaskell J.A."/>
            <person name="Kersten P."/>
            <person name="St John F."/>
            <person name="Glasner J."/>
            <person name="Sabat G."/>
            <person name="Splinter BonDurant S."/>
            <person name="Syed K."/>
            <person name="Yadav J."/>
            <person name="Mgbeahuruike A.C."/>
            <person name="Kovalchuk A."/>
            <person name="Asiegbu F.O."/>
            <person name="Lackner G."/>
            <person name="Hoffmeister D."/>
            <person name="Rencoret J."/>
            <person name="Gutierrez A."/>
            <person name="Sun H."/>
            <person name="Lindquist E."/>
            <person name="Barry K."/>
            <person name="Riley R."/>
            <person name="Grigoriev I.V."/>
            <person name="Henrissat B."/>
            <person name="Kues U."/>
            <person name="Berka R.M."/>
            <person name="Martinez A.T."/>
            <person name="Covert S.F."/>
            <person name="Blanchette R.A."/>
            <person name="Cullen D."/>
        </authorList>
    </citation>
    <scope>NUCLEOTIDE SEQUENCE [LARGE SCALE GENOMIC DNA]</scope>
    <source>
        <strain evidence="2 3">11061_1 CR5-6</strain>
    </source>
</reference>
<feature type="compositionally biased region" description="Low complexity" evidence="1">
    <location>
        <begin position="96"/>
        <end position="106"/>
    </location>
</feature>
<dbReference type="STRING" id="745531.A0A0C3PXF7"/>
<evidence type="ECO:0000256" key="1">
    <source>
        <dbReference type="SAM" id="MobiDB-lite"/>
    </source>
</evidence>
<feature type="region of interest" description="Disordered" evidence="1">
    <location>
        <begin position="47"/>
        <end position="163"/>
    </location>
</feature>
<gene>
    <name evidence="2" type="ORF">PHLGIDRAFT_17517</name>
</gene>
<evidence type="ECO:0000313" key="3">
    <source>
        <dbReference type="Proteomes" id="UP000053257"/>
    </source>
</evidence>
<organism evidence="2 3">
    <name type="scientific">Phlebiopsis gigantea (strain 11061_1 CR5-6)</name>
    <name type="common">White-rot fungus</name>
    <name type="synonym">Peniophora gigantea</name>
    <dbReference type="NCBI Taxonomy" id="745531"/>
    <lineage>
        <taxon>Eukaryota</taxon>
        <taxon>Fungi</taxon>
        <taxon>Dikarya</taxon>
        <taxon>Basidiomycota</taxon>
        <taxon>Agaricomycotina</taxon>
        <taxon>Agaricomycetes</taxon>
        <taxon>Polyporales</taxon>
        <taxon>Phanerochaetaceae</taxon>
        <taxon>Phlebiopsis</taxon>
    </lineage>
</organism>
<feature type="compositionally biased region" description="Acidic residues" evidence="1">
    <location>
        <begin position="133"/>
        <end position="148"/>
    </location>
</feature>
<dbReference type="HOGENOM" id="CLU_1627685_0_0_1"/>
<accession>A0A0C3PXF7</accession>